<evidence type="ECO:0000313" key="7">
    <source>
        <dbReference type="Proteomes" id="UP000315648"/>
    </source>
</evidence>
<dbReference type="Pfam" id="PF00902">
    <property type="entry name" value="TatC"/>
    <property type="match status" value="1"/>
</dbReference>
<name>A0A556QLP7_9BACT</name>
<dbReference type="InterPro" id="IPR019820">
    <property type="entry name" value="Sec-indep_translocase_CS"/>
</dbReference>
<dbReference type="HAMAP" id="MF_00902">
    <property type="entry name" value="TatC"/>
    <property type="match status" value="1"/>
</dbReference>
<dbReference type="GO" id="GO:0033281">
    <property type="term" value="C:TAT protein transport complex"/>
    <property type="evidence" value="ECO:0007669"/>
    <property type="project" value="UniProtKB-UniRule"/>
</dbReference>
<dbReference type="GO" id="GO:0065002">
    <property type="term" value="P:intracellular protein transmembrane transport"/>
    <property type="evidence" value="ECO:0007669"/>
    <property type="project" value="TreeGrafter"/>
</dbReference>
<dbReference type="GO" id="GO:0009977">
    <property type="term" value="F:proton motive force dependent protein transmembrane transporter activity"/>
    <property type="evidence" value="ECO:0007669"/>
    <property type="project" value="TreeGrafter"/>
</dbReference>
<dbReference type="OrthoDB" id="9777044at2"/>
<dbReference type="InterPro" id="IPR002033">
    <property type="entry name" value="TatC"/>
</dbReference>
<comment type="caution">
    <text evidence="6">The sequence shown here is derived from an EMBL/GenBank/DDBJ whole genome shotgun (WGS) entry which is preliminary data.</text>
</comment>
<evidence type="ECO:0000256" key="4">
    <source>
        <dbReference type="ARBA" id="ARBA00023136"/>
    </source>
</evidence>
<dbReference type="Proteomes" id="UP000315648">
    <property type="component" value="Unassembled WGS sequence"/>
</dbReference>
<evidence type="ECO:0000256" key="1">
    <source>
        <dbReference type="ARBA" id="ARBA00004141"/>
    </source>
</evidence>
<evidence type="ECO:0000256" key="3">
    <source>
        <dbReference type="ARBA" id="ARBA00022989"/>
    </source>
</evidence>
<proteinExistence type="inferred from homology"/>
<dbReference type="PANTHER" id="PTHR30371:SF0">
    <property type="entry name" value="SEC-INDEPENDENT PROTEIN TRANSLOCASE PROTEIN TATC, CHLOROPLASTIC-RELATED"/>
    <property type="match status" value="1"/>
</dbReference>
<evidence type="ECO:0000256" key="2">
    <source>
        <dbReference type="ARBA" id="ARBA00022692"/>
    </source>
</evidence>
<dbReference type="EMBL" id="VMBG01000002">
    <property type="protein sequence ID" value="TSJ77557.1"/>
    <property type="molecule type" value="Genomic_DNA"/>
</dbReference>
<keyword evidence="2 5" id="KW-0812">Transmembrane</keyword>
<keyword evidence="5" id="KW-0653">Protein transport</keyword>
<sequence length="259" mass="28809">MSEDDISTREKPMGFLEHLDELRGTLVKCAIAFVVFACLIGIFLKESNDVLMWPLNHVRAENAKLVLDLGTSAPMEGFSVIIQMCTMGGFMLAAPFMLFFIGQFVAPALSEKELKAVLPVCLSAMFLFLMGASFSFFLLVPSTLRVAVEINDMFGFVMRWTPASYYSLLLWLVMGVGASFEFPLLIVLAVYLGFLKVATLRKFRRHAIVVIFVIAAIVTPTPDPFTQTMMAVPLYVLFELAIIAGARVEKRKREAAIEV</sequence>
<dbReference type="NCBIfam" id="TIGR00945">
    <property type="entry name" value="tatC"/>
    <property type="match status" value="1"/>
</dbReference>
<feature type="transmembrane region" description="Helical" evidence="5">
    <location>
        <begin position="117"/>
        <end position="140"/>
    </location>
</feature>
<reference evidence="6 7" key="1">
    <citation type="submission" date="2019-07" db="EMBL/GenBank/DDBJ databases">
        <title>Description of 53C-WASEF.</title>
        <authorList>
            <person name="Pitt A."/>
            <person name="Hahn M.W."/>
        </authorList>
    </citation>
    <scope>NUCLEOTIDE SEQUENCE [LARGE SCALE GENOMIC DNA]</scope>
    <source>
        <strain evidence="6 7">53C-WASEF</strain>
    </source>
</reference>
<dbReference type="PRINTS" id="PR01840">
    <property type="entry name" value="TATCFAMILY"/>
</dbReference>
<keyword evidence="3 5" id="KW-1133">Transmembrane helix</keyword>
<feature type="transmembrane region" description="Helical" evidence="5">
    <location>
        <begin position="80"/>
        <end position="105"/>
    </location>
</feature>
<comment type="subcellular location">
    <subcellularLocation>
        <location evidence="5">Cell membrane</location>
        <topology evidence="5">Multi-pass membrane protein</topology>
    </subcellularLocation>
    <subcellularLocation>
        <location evidence="1">Membrane</location>
        <topology evidence="1">Multi-pass membrane protein</topology>
    </subcellularLocation>
</comment>
<keyword evidence="7" id="KW-1185">Reference proteome</keyword>
<keyword evidence="4 5" id="KW-0472">Membrane</keyword>
<protein>
    <recommendedName>
        <fullName evidence="5">Sec-independent protein translocase protein TatC</fullName>
    </recommendedName>
</protein>
<accession>A0A556QLP7</accession>
<dbReference type="AlphaFoldDB" id="A0A556QLP7"/>
<comment type="function">
    <text evidence="5">Part of the twin-arginine translocation (Tat) system that transports large folded proteins containing a characteristic twin-arginine motif in their signal peptide across membranes.</text>
</comment>
<feature type="transmembrane region" description="Helical" evidence="5">
    <location>
        <begin position="206"/>
        <end position="222"/>
    </location>
</feature>
<dbReference type="PROSITE" id="PS01218">
    <property type="entry name" value="TATC"/>
    <property type="match status" value="1"/>
</dbReference>
<feature type="transmembrane region" description="Helical" evidence="5">
    <location>
        <begin position="228"/>
        <end position="246"/>
    </location>
</feature>
<feature type="transmembrane region" description="Helical" evidence="5">
    <location>
        <begin position="25"/>
        <end position="44"/>
    </location>
</feature>
<dbReference type="GO" id="GO:0043953">
    <property type="term" value="P:protein transport by the Tat complex"/>
    <property type="evidence" value="ECO:0007669"/>
    <property type="project" value="UniProtKB-UniRule"/>
</dbReference>
<evidence type="ECO:0000313" key="6">
    <source>
        <dbReference type="EMBL" id="TSJ77557.1"/>
    </source>
</evidence>
<feature type="transmembrane region" description="Helical" evidence="5">
    <location>
        <begin position="168"/>
        <end position="194"/>
    </location>
</feature>
<keyword evidence="5" id="KW-0811">Translocation</keyword>
<dbReference type="PANTHER" id="PTHR30371">
    <property type="entry name" value="SEC-INDEPENDENT PROTEIN TRANSLOCASE PROTEIN TATC"/>
    <property type="match status" value="1"/>
</dbReference>
<organism evidence="6 7">
    <name type="scientific">Rariglobus hedericola</name>
    <dbReference type="NCBI Taxonomy" id="2597822"/>
    <lineage>
        <taxon>Bacteria</taxon>
        <taxon>Pseudomonadati</taxon>
        <taxon>Verrucomicrobiota</taxon>
        <taxon>Opitutia</taxon>
        <taxon>Opitutales</taxon>
        <taxon>Opitutaceae</taxon>
        <taxon>Rariglobus</taxon>
    </lineage>
</organism>
<keyword evidence="5" id="KW-0813">Transport</keyword>
<evidence type="ECO:0000256" key="5">
    <source>
        <dbReference type="HAMAP-Rule" id="MF_00902"/>
    </source>
</evidence>
<gene>
    <name evidence="5 6" type="primary">tatC</name>
    <name evidence="6" type="ORF">FPL22_15620</name>
</gene>
<keyword evidence="5" id="KW-1003">Cell membrane</keyword>
<comment type="subunit">
    <text evidence="5">Forms a complex with TatA.</text>
</comment>
<comment type="similarity">
    <text evidence="5">Belongs to the TatC family.</text>
</comment>